<dbReference type="EMBL" id="UINC01026612">
    <property type="protein sequence ID" value="SVB04374.1"/>
    <property type="molecule type" value="Genomic_DNA"/>
</dbReference>
<protein>
    <submittedName>
        <fullName evidence="2">Uncharacterized protein</fullName>
    </submittedName>
</protein>
<name>A0A382ASQ3_9ZZZZ</name>
<organism evidence="2">
    <name type="scientific">marine metagenome</name>
    <dbReference type="NCBI Taxonomy" id="408172"/>
    <lineage>
        <taxon>unclassified sequences</taxon>
        <taxon>metagenomes</taxon>
        <taxon>ecological metagenomes</taxon>
    </lineage>
</organism>
<accession>A0A382ASQ3</accession>
<proteinExistence type="predicted"/>
<keyword evidence="1" id="KW-0472">Membrane</keyword>
<dbReference type="AlphaFoldDB" id="A0A382ASQ3"/>
<reference evidence="2" key="1">
    <citation type="submission" date="2018-05" db="EMBL/GenBank/DDBJ databases">
        <authorList>
            <person name="Lanie J.A."/>
            <person name="Ng W.-L."/>
            <person name="Kazmierczak K.M."/>
            <person name="Andrzejewski T.M."/>
            <person name="Davidsen T.M."/>
            <person name="Wayne K.J."/>
            <person name="Tettelin H."/>
            <person name="Glass J.I."/>
            <person name="Rusch D."/>
            <person name="Podicherti R."/>
            <person name="Tsui H.-C.T."/>
            <person name="Winkler M.E."/>
        </authorList>
    </citation>
    <scope>NUCLEOTIDE SEQUENCE</scope>
</reference>
<sequence>MPSATSVPLLKYHLLHRDDLYTFFAIPSWLFSFTPMVMVGVPLPQHLNNHEVIRTK</sequence>
<feature type="transmembrane region" description="Helical" evidence="1">
    <location>
        <begin position="20"/>
        <end position="41"/>
    </location>
</feature>
<evidence type="ECO:0000256" key="1">
    <source>
        <dbReference type="SAM" id="Phobius"/>
    </source>
</evidence>
<keyword evidence="1" id="KW-1133">Transmembrane helix</keyword>
<gene>
    <name evidence="2" type="ORF">METZ01_LOCUS157228</name>
</gene>
<evidence type="ECO:0000313" key="2">
    <source>
        <dbReference type="EMBL" id="SVB04374.1"/>
    </source>
</evidence>
<keyword evidence="1" id="KW-0812">Transmembrane</keyword>